<accession>A0A917QNZ7</accession>
<keyword evidence="2" id="KW-1185">Reference proteome</keyword>
<sequence length="136" mass="15207">MADSSGVQRRAERVGYVLLTHYFGEGRRSIFPVQSHVHRLLARTDRHFRASRPSPAATLPCDANHIHIRSWLTPANRTQQCNARAIPRSGSVKKLFIPNISAGKSGNTNPVPACRPDFVRNEKIKRGDSDATNWLP</sequence>
<reference evidence="1" key="2">
    <citation type="submission" date="2020-09" db="EMBL/GenBank/DDBJ databases">
        <authorList>
            <person name="Sun Q."/>
            <person name="Zhou Y."/>
        </authorList>
    </citation>
    <scope>NUCLEOTIDE SEQUENCE</scope>
    <source>
        <strain evidence="1">CGMCC 4.7278</strain>
    </source>
</reference>
<comment type="caution">
    <text evidence="1">The sequence shown here is derived from an EMBL/GenBank/DDBJ whole genome shotgun (WGS) entry which is preliminary data.</text>
</comment>
<protein>
    <submittedName>
        <fullName evidence="1">Uncharacterized protein</fullName>
    </submittedName>
</protein>
<evidence type="ECO:0000313" key="2">
    <source>
        <dbReference type="Proteomes" id="UP000612956"/>
    </source>
</evidence>
<dbReference type="EMBL" id="BMMW01000003">
    <property type="protein sequence ID" value="GGK61161.1"/>
    <property type="molecule type" value="Genomic_DNA"/>
</dbReference>
<dbReference type="Proteomes" id="UP000612956">
    <property type="component" value="Unassembled WGS sequence"/>
</dbReference>
<gene>
    <name evidence="1" type="ORF">GCM10011591_36860</name>
</gene>
<name>A0A917QNZ7_9NOCA</name>
<organism evidence="1 2">
    <name type="scientific">Nocardia camponoti</name>
    <dbReference type="NCBI Taxonomy" id="1616106"/>
    <lineage>
        <taxon>Bacteria</taxon>
        <taxon>Bacillati</taxon>
        <taxon>Actinomycetota</taxon>
        <taxon>Actinomycetes</taxon>
        <taxon>Mycobacteriales</taxon>
        <taxon>Nocardiaceae</taxon>
        <taxon>Nocardia</taxon>
    </lineage>
</organism>
<reference evidence="1" key="1">
    <citation type="journal article" date="2014" name="Int. J. Syst. Evol. Microbiol.">
        <title>Complete genome sequence of Corynebacterium casei LMG S-19264T (=DSM 44701T), isolated from a smear-ripened cheese.</title>
        <authorList>
            <consortium name="US DOE Joint Genome Institute (JGI-PGF)"/>
            <person name="Walter F."/>
            <person name="Albersmeier A."/>
            <person name="Kalinowski J."/>
            <person name="Ruckert C."/>
        </authorList>
    </citation>
    <scope>NUCLEOTIDE SEQUENCE</scope>
    <source>
        <strain evidence="1">CGMCC 4.7278</strain>
    </source>
</reference>
<evidence type="ECO:0000313" key="1">
    <source>
        <dbReference type="EMBL" id="GGK61161.1"/>
    </source>
</evidence>
<dbReference type="AlphaFoldDB" id="A0A917QNZ7"/>
<proteinExistence type="predicted"/>